<dbReference type="Proteomes" id="UP000325811">
    <property type="component" value="Chromosome I"/>
</dbReference>
<accession>A0A5Q4Z666</accession>
<feature type="compositionally biased region" description="Low complexity" evidence="1">
    <location>
        <begin position="1"/>
        <end position="20"/>
    </location>
</feature>
<evidence type="ECO:0000313" key="2">
    <source>
        <dbReference type="EMBL" id="VVD27887.1"/>
    </source>
</evidence>
<evidence type="ECO:0000313" key="3">
    <source>
        <dbReference type="Proteomes" id="UP000325811"/>
    </source>
</evidence>
<feature type="region of interest" description="Disordered" evidence="1">
    <location>
        <begin position="948"/>
        <end position="982"/>
    </location>
</feature>
<reference evidence="2 3" key="1">
    <citation type="submission" date="2019-08" db="EMBL/GenBank/DDBJ databases">
        <authorList>
            <person name="Herpell B J."/>
        </authorList>
    </citation>
    <scope>NUCLEOTIDE SEQUENCE [LARGE SCALE GENOMIC DNA]</scope>
    <source>
        <strain evidence="3">Msb3</strain>
    </source>
</reference>
<feature type="region of interest" description="Disordered" evidence="1">
    <location>
        <begin position="778"/>
        <end position="827"/>
    </location>
</feature>
<feature type="compositionally biased region" description="Low complexity" evidence="1">
    <location>
        <begin position="506"/>
        <end position="520"/>
    </location>
</feature>
<proteinExistence type="predicted"/>
<gene>
    <name evidence="2" type="ORF">PDMSB3_1430</name>
</gene>
<feature type="compositionally biased region" description="Low complexity" evidence="1">
    <location>
        <begin position="780"/>
        <end position="791"/>
    </location>
</feature>
<sequence>MSTSPISGPGSFASPGPSSPNTTSAPLATPPRGAQAATPDKPGPGASASQVQSQGQSQNRSQGAATAHTLQHHHAAATRQPDQISATQFATSMVTTYDGGAHSRNEAADRNNTLPVLQTARLSMTGLPPGQVKKNLDEMQFAGALAQMSEARRVQFAQRANALRTAPQDQYAAMQRSLRNDVNRELGRVRADPVSRMQAVFNAPVGIALLGENGQQQMAALRNAQTQMNAPGATPAQREQAFAGASGIKTRLQSQILQKSQDIYAAQQKKWADSMARVNQMLDDAQKYQADTIQLPGNSDDPEWDENTRKPAYAKTFPYQSVMEKLLSPDGYSQQERGHSTGRTLPPEDRARDLLTFQQGMSDPGSDIHRRVMKLEQQALSTMAAPGPDLDAGSPATTLSDVAAHPPQYDQNYVQNLAAGYRGVLRDTELQNRVMLRKPIPGLADQVLYGIGRFAADLSPIPGLDWFANQLLDVQFPDHGGLSDQQVKNVDMGAMFTGLLLGRGEPEGEALLKPPVVGHGEAPGGGPGEVHGTGSGTESRTDGGTGPTQEPPPGMTAPQAGPAANGPQGQPPQGGAGSAFTPGGMPKGYALNRAPASYGPSATPGVYADAANGQKFIIADGQAFAVRYDKENATYRIYDPANPSRPTYPVRRDPETGRWEIHNNVGLQGGVGRLPAETRQKAEALLRDGWTIVNTADRLGIGEFSVRAIRKSLNLAVFPSPPLASNSLRQTVMARLNAGASRVEIARDMHIQPETVDLIGGYWRGPMAHRALPIREDQRAAGAQQPAASSGLRGPASPQPGTSTGGHTHPSARHPYVDEPQPRPIDPVAARGLRRADATKLSEKTGQKAKALIRDGWANSAVGRELRMSVNTVAKIKQTMDPADFLSPALKSLTLPGEVIARLDAGIPGAQIAQEMHLQPETVDRIDREYRADRLAADLYRARMARAPAGADQAAESSGLRRPASPQPGASTGGHTHPPAKRQCVDEPQIAGEDPMTSEVLRQLTNQIPAERIAQNMQLRPDVVNAIIDRYVKSEARKLHQEFLAEQASQPAAAAGAQPVSPAHRQEVIRQLGEGHTSAEIAARMNLTVYQVEEITNQHLREEIARFHPDPAQ</sequence>
<name>A0A5Q4Z666_9BURK</name>
<dbReference type="RefSeq" id="WP_232064124.1">
    <property type="nucleotide sequence ID" value="NZ_LR699553.1"/>
</dbReference>
<evidence type="ECO:0000256" key="1">
    <source>
        <dbReference type="SAM" id="MobiDB-lite"/>
    </source>
</evidence>
<dbReference type="EMBL" id="LR699553">
    <property type="protein sequence ID" value="VVD27887.1"/>
    <property type="molecule type" value="Genomic_DNA"/>
</dbReference>
<dbReference type="KEGG" id="pdio:PDMSB3_1430"/>
<feature type="region of interest" description="Disordered" evidence="1">
    <location>
        <begin position="506"/>
        <end position="588"/>
    </location>
</feature>
<keyword evidence="3" id="KW-1185">Reference proteome</keyword>
<organism evidence="2 3">
    <name type="scientific">Paraburkholderia dioscoreae</name>
    <dbReference type="NCBI Taxonomy" id="2604047"/>
    <lineage>
        <taxon>Bacteria</taxon>
        <taxon>Pseudomonadati</taxon>
        <taxon>Pseudomonadota</taxon>
        <taxon>Betaproteobacteria</taxon>
        <taxon>Burkholderiales</taxon>
        <taxon>Burkholderiaceae</taxon>
        <taxon>Paraburkholderia</taxon>
    </lineage>
</organism>
<feature type="compositionally biased region" description="Low complexity" evidence="1">
    <location>
        <begin position="556"/>
        <end position="571"/>
    </location>
</feature>
<feature type="region of interest" description="Disordered" evidence="1">
    <location>
        <begin position="1"/>
        <end position="83"/>
    </location>
</feature>
<feature type="compositionally biased region" description="Low complexity" evidence="1">
    <location>
        <begin position="43"/>
        <end position="69"/>
    </location>
</feature>
<feature type="compositionally biased region" description="Gly residues" evidence="1">
    <location>
        <begin position="521"/>
        <end position="535"/>
    </location>
</feature>
<dbReference type="AlphaFoldDB" id="A0A5Q4Z666"/>
<protein>
    <submittedName>
        <fullName evidence="2">Uncharacterized protein</fullName>
    </submittedName>
</protein>